<dbReference type="InterPro" id="IPR029068">
    <property type="entry name" value="Glyas_Bleomycin-R_OHBP_Dase"/>
</dbReference>
<dbReference type="Proteomes" id="UP000588647">
    <property type="component" value="Unassembled WGS sequence"/>
</dbReference>
<dbReference type="Gene3D" id="3.10.180.10">
    <property type="entry name" value="2,3-Dihydroxybiphenyl 1,2-Dioxygenase, domain 1"/>
    <property type="match status" value="1"/>
</dbReference>
<dbReference type="SUPFAM" id="SSF54593">
    <property type="entry name" value="Glyoxalase/Bleomycin resistance protein/Dihydroxybiphenyl dioxygenase"/>
    <property type="match status" value="1"/>
</dbReference>
<evidence type="ECO:0000313" key="3">
    <source>
        <dbReference type="Proteomes" id="UP000588647"/>
    </source>
</evidence>
<accession>A0A7W6MN86</accession>
<dbReference type="PROSITE" id="PS51819">
    <property type="entry name" value="VOC"/>
    <property type="match status" value="1"/>
</dbReference>
<evidence type="ECO:0000313" key="2">
    <source>
        <dbReference type="EMBL" id="MBB4001640.1"/>
    </source>
</evidence>
<keyword evidence="3" id="KW-1185">Reference proteome</keyword>
<keyword evidence="2" id="KW-0456">Lyase</keyword>
<sequence length="138" mass="15639">MAPPLSGLLETCLYVDDMERAKRFYREVLGLPTLLEEERITVFRMPDNTVLILFSRGSTLEPVETPGGVIPPHDGSGPTHFALGIPVDSVDAWRRHLRDCEIEIESEVAWPKCRGHSLYFRDPDGHAAELATRELWVR</sequence>
<feature type="domain" description="VOC" evidence="1">
    <location>
        <begin position="7"/>
        <end position="133"/>
    </location>
</feature>
<dbReference type="EMBL" id="JACIEM010000001">
    <property type="protein sequence ID" value="MBB4001640.1"/>
    <property type="molecule type" value="Genomic_DNA"/>
</dbReference>
<dbReference type="RefSeq" id="WP_183206145.1">
    <property type="nucleotide sequence ID" value="NZ_JAAAMM010000001.1"/>
</dbReference>
<reference evidence="2 3" key="1">
    <citation type="submission" date="2020-08" db="EMBL/GenBank/DDBJ databases">
        <title>Genomic Encyclopedia of Type Strains, Phase IV (KMG-IV): sequencing the most valuable type-strain genomes for metagenomic binning, comparative biology and taxonomic classification.</title>
        <authorList>
            <person name="Goeker M."/>
        </authorList>
    </citation>
    <scope>NUCLEOTIDE SEQUENCE [LARGE SCALE GENOMIC DNA]</scope>
    <source>
        <strain evidence="2 3">DSM 103570</strain>
    </source>
</reference>
<dbReference type="InterPro" id="IPR050383">
    <property type="entry name" value="GlyoxalaseI/FosfomycinResist"/>
</dbReference>
<organism evidence="2 3">
    <name type="scientific">Aurantimonas endophytica</name>
    <dbReference type="NCBI Taxonomy" id="1522175"/>
    <lineage>
        <taxon>Bacteria</taxon>
        <taxon>Pseudomonadati</taxon>
        <taxon>Pseudomonadota</taxon>
        <taxon>Alphaproteobacteria</taxon>
        <taxon>Hyphomicrobiales</taxon>
        <taxon>Aurantimonadaceae</taxon>
        <taxon>Aurantimonas</taxon>
    </lineage>
</organism>
<dbReference type="InterPro" id="IPR037523">
    <property type="entry name" value="VOC_core"/>
</dbReference>
<dbReference type="GO" id="GO:0051213">
    <property type="term" value="F:dioxygenase activity"/>
    <property type="evidence" value="ECO:0007669"/>
    <property type="project" value="UniProtKB-KW"/>
</dbReference>
<keyword evidence="2" id="KW-0560">Oxidoreductase</keyword>
<dbReference type="InterPro" id="IPR004360">
    <property type="entry name" value="Glyas_Fos-R_dOase_dom"/>
</dbReference>
<name>A0A7W6MN86_9HYPH</name>
<gene>
    <name evidence="2" type="ORF">GGR03_000687</name>
</gene>
<dbReference type="PANTHER" id="PTHR21366:SF22">
    <property type="entry name" value="VOC DOMAIN-CONTAINING PROTEIN"/>
    <property type="match status" value="1"/>
</dbReference>
<dbReference type="GO" id="GO:0016829">
    <property type="term" value="F:lyase activity"/>
    <property type="evidence" value="ECO:0007669"/>
    <property type="project" value="UniProtKB-KW"/>
</dbReference>
<dbReference type="AlphaFoldDB" id="A0A7W6MN86"/>
<comment type="caution">
    <text evidence="2">The sequence shown here is derived from an EMBL/GenBank/DDBJ whole genome shotgun (WGS) entry which is preliminary data.</text>
</comment>
<keyword evidence="2" id="KW-0223">Dioxygenase</keyword>
<dbReference type="PANTHER" id="PTHR21366">
    <property type="entry name" value="GLYOXALASE FAMILY PROTEIN"/>
    <property type="match status" value="1"/>
</dbReference>
<evidence type="ECO:0000259" key="1">
    <source>
        <dbReference type="PROSITE" id="PS51819"/>
    </source>
</evidence>
<proteinExistence type="predicted"/>
<dbReference type="Pfam" id="PF00903">
    <property type="entry name" value="Glyoxalase"/>
    <property type="match status" value="1"/>
</dbReference>
<protein>
    <submittedName>
        <fullName evidence="2">Catechol 2,3-dioxygenase-like lactoylglutathione lyase family enzyme</fullName>
    </submittedName>
</protein>